<evidence type="ECO:0000259" key="22">
    <source>
        <dbReference type="Pfam" id="PF08245"/>
    </source>
</evidence>
<organism evidence="23 24">
    <name type="scientific">Pseudobutyrivibrio xylanivorans</name>
    <dbReference type="NCBI Taxonomy" id="185007"/>
    <lineage>
        <taxon>Bacteria</taxon>
        <taxon>Bacillati</taxon>
        <taxon>Bacillota</taxon>
        <taxon>Clostridia</taxon>
        <taxon>Lachnospirales</taxon>
        <taxon>Lachnospiraceae</taxon>
        <taxon>Pseudobutyrivibrio</taxon>
    </lineage>
</organism>
<comment type="function">
    <text evidence="1 19 20">Cell wall formation. Catalyzes the addition of glutamate to the nucleotide precursor UDP-N-acetylmuramoyl-L-alanine (UMA).</text>
</comment>
<keyword evidence="7 19" id="KW-0963">Cytoplasm</keyword>
<evidence type="ECO:0000256" key="16">
    <source>
        <dbReference type="ARBA" id="ARBA00030398"/>
    </source>
</evidence>
<dbReference type="SUPFAM" id="SSF53244">
    <property type="entry name" value="MurD-like peptide ligases, peptide-binding domain"/>
    <property type="match status" value="1"/>
</dbReference>
<dbReference type="PANTHER" id="PTHR43692:SF1">
    <property type="entry name" value="UDP-N-ACETYLMURAMOYLALANINE--D-GLUTAMATE LIGASE"/>
    <property type="match status" value="1"/>
</dbReference>
<dbReference type="Pfam" id="PF02875">
    <property type="entry name" value="Mur_ligase_C"/>
    <property type="match status" value="1"/>
</dbReference>
<dbReference type="InterPro" id="IPR036565">
    <property type="entry name" value="Mur-like_cat_sf"/>
</dbReference>
<evidence type="ECO:0000256" key="1">
    <source>
        <dbReference type="ARBA" id="ARBA00002734"/>
    </source>
</evidence>
<dbReference type="GO" id="GO:0004326">
    <property type="term" value="F:tetrahydrofolylpolyglutamate synthase activity"/>
    <property type="evidence" value="ECO:0007669"/>
    <property type="project" value="InterPro"/>
</dbReference>
<comment type="pathway">
    <text evidence="3 19 20">Cell wall biogenesis; peptidoglycan biosynthesis.</text>
</comment>
<evidence type="ECO:0000256" key="14">
    <source>
        <dbReference type="ARBA" id="ARBA00023306"/>
    </source>
</evidence>
<dbReference type="GO" id="GO:0005737">
    <property type="term" value="C:cytoplasm"/>
    <property type="evidence" value="ECO:0007669"/>
    <property type="project" value="UniProtKB-SubCell"/>
</dbReference>
<evidence type="ECO:0000259" key="21">
    <source>
        <dbReference type="Pfam" id="PF02875"/>
    </source>
</evidence>
<dbReference type="GO" id="GO:0051301">
    <property type="term" value="P:cell division"/>
    <property type="evidence" value="ECO:0007669"/>
    <property type="project" value="UniProtKB-KW"/>
</dbReference>
<evidence type="ECO:0000256" key="13">
    <source>
        <dbReference type="ARBA" id="ARBA00022984"/>
    </source>
</evidence>
<keyword evidence="10 19" id="KW-0547">Nucleotide-binding</keyword>
<comment type="subcellular location">
    <subcellularLocation>
        <location evidence="2 19 20">Cytoplasm</location>
    </subcellularLocation>
</comment>
<evidence type="ECO:0000256" key="19">
    <source>
        <dbReference type="HAMAP-Rule" id="MF_00639"/>
    </source>
</evidence>
<evidence type="ECO:0000313" key="24">
    <source>
        <dbReference type="Proteomes" id="UP000199428"/>
    </source>
</evidence>
<evidence type="ECO:0000256" key="11">
    <source>
        <dbReference type="ARBA" id="ARBA00022840"/>
    </source>
</evidence>
<dbReference type="InterPro" id="IPR036615">
    <property type="entry name" value="Mur_ligase_C_dom_sf"/>
</dbReference>
<dbReference type="InterPro" id="IPR018109">
    <property type="entry name" value="Folylpolyglutamate_synth_CS"/>
</dbReference>
<protein>
    <recommendedName>
        <fullName evidence="6 19">UDP-N-acetylmuramoylalanine--D-glutamate ligase</fullName>
        <ecNumber evidence="5 19">6.3.2.9</ecNumber>
    </recommendedName>
    <alternativeName>
        <fullName evidence="17 19">D-glutamic acid-adding enzyme</fullName>
    </alternativeName>
    <alternativeName>
        <fullName evidence="16 19">UDP-N-acetylmuramoyl-L-alanyl-D-glutamate synthetase</fullName>
    </alternativeName>
</protein>
<evidence type="ECO:0000256" key="15">
    <source>
        <dbReference type="ARBA" id="ARBA00023316"/>
    </source>
</evidence>
<dbReference type="GO" id="GO:0071555">
    <property type="term" value="P:cell wall organization"/>
    <property type="evidence" value="ECO:0007669"/>
    <property type="project" value="UniProtKB-KW"/>
</dbReference>
<evidence type="ECO:0000256" key="10">
    <source>
        <dbReference type="ARBA" id="ARBA00022741"/>
    </source>
</evidence>
<dbReference type="HAMAP" id="MF_00639">
    <property type="entry name" value="MurD"/>
    <property type="match status" value="1"/>
</dbReference>
<dbReference type="Gene3D" id="3.90.190.20">
    <property type="entry name" value="Mur ligase, C-terminal domain"/>
    <property type="match status" value="1"/>
</dbReference>
<dbReference type="EC" id="6.3.2.9" evidence="5 19"/>
<dbReference type="SUPFAM" id="SSF53623">
    <property type="entry name" value="MurD-like peptide ligases, catalytic domain"/>
    <property type="match status" value="1"/>
</dbReference>
<dbReference type="Proteomes" id="UP000199428">
    <property type="component" value="Unassembled WGS sequence"/>
</dbReference>
<keyword evidence="14 19" id="KW-0131">Cell cycle</keyword>
<evidence type="ECO:0000256" key="8">
    <source>
        <dbReference type="ARBA" id="ARBA00022598"/>
    </source>
</evidence>
<reference evidence="23 24" key="1">
    <citation type="submission" date="2016-10" db="EMBL/GenBank/DDBJ databases">
        <authorList>
            <person name="de Groot N.N."/>
        </authorList>
    </citation>
    <scope>NUCLEOTIDE SEQUENCE [LARGE SCALE GENOMIC DNA]</scope>
    <source>
        <strain evidence="23 24">DSM 10317</strain>
    </source>
</reference>
<gene>
    <name evidence="19" type="primary">murD</name>
    <name evidence="23" type="ORF">SAMN02910350_00256</name>
</gene>
<keyword evidence="13 19" id="KW-0573">Peptidoglycan synthesis</keyword>
<keyword evidence="11 19" id="KW-0067">ATP-binding</keyword>
<dbReference type="GO" id="GO:0008764">
    <property type="term" value="F:UDP-N-acetylmuramoylalanine-D-glutamate ligase activity"/>
    <property type="evidence" value="ECO:0007669"/>
    <property type="project" value="UniProtKB-UniRule"/>
</dbReference>
<name>A0A1G5RQS6_PSEXY</name>
<dbReference type="Gene3D" id="3.40.50.720">
    <property type="entry name" value="NAD(P)-binding Rossmann-like Domain"/>
    <property type="match status" value="1"/>
</dbReference>
<comment type="catalytic activity">
    <reaction evidence="18 19 20">
        <text>UDP-N-acetyl-alpha-D-muramoyl-L-alanine + D-glutamate + ATP = UDP-N-acetyl-alpha-D-muramoyl-L-alanyl-D-glutamate + ADP + phosphate + H(+)</text>
        <dbReference type="Rhea" id="RHEA:16429"/>
        <dbReference type="ChEBI" id="CHEBI:15378"/>
        <dbReference type="ChEBI" id="CHEBI:29986"/>
        <dbReference type="ChEBI" id="CHEBI:30616"/>
        <dbReference type="ChEBI" id="CHEBI:43474"/>
        <dbReference type="ChEBI" id="CHEBI:83898"/>
        <dbReference type="ChEBI" id="CHEBI:83900"/>
        <dbReference type="ChEBI" id="CHEBI:456216"/>
        <dbReference type="EC" id="6.3.2.9"/>
    </reaction>
</comment>
<dbReference type="RefSeq" id="WP_090160712.1">
    <property type="nucleotide sequence ID" value="NZ_FMWK01000001.1"/>
</dbReference>
<evidence type="ECO:0000256" key="2">
    <source>
        <dbReference type="ARBA" id="ARBA00004496"/>
    </source>
</evidence>
<evidence type="ECO:0000256" key="12">
    <source>
        <dbReference type="ARBA" id="ARBA00022960"/>
    </source>
</evidence>
<dbReference type="InterPro" id="IPR004101">
    <property type="entry name" value="Mur_ligase_C"/>
</dbReference>
<keyword evidence="8 19" id="KW-0436">Ligase</keyword>
<dbReference type="PANTHER" id="PTHR43692">
    <property type="entry name" value="UDP-N-ACETYLMURAMOYLALANINE--D-GLUTAMATE LIGASE"/>
    <property type="match status" value="1"/>
</dbReference>
<evidence type="ECO:0000256" key="4">
    <source>
        <dbReference type="ARBA" id="ARBA00010416"/>
    </source>
</evidence>
<dbReference type="GO" id="GO:0005524">
    <property type="term" value="F:ATP binding"/>
    <property type="evidence" value="ECO:0007669"/>
    <property type="project" value="UniProtKB-UniRule"/>
</dbReference>
<proteinExistence type="inferred from homology"/>
<keyword evidence="9 19" id="KW-0132">Cell division</keyword>
<dbReference type="InterPro" id="IPR013221">
    <property type="entry name" value="Mur_ligase_cen"/>
</dbReference>
<dbReference type="Pfam" id="PF08245">
    <property type="entry name" value="Mur_ligase_M"/>
    <property type="match status" value="1"/>
</dbReference>
<evidence type="ECO:0000256" key="5">
    <source>
        <dbReference type="ARBA" id="ARBA00012212"/>
    </source>
</evidence>
<evidence type="ECO:0000256" key="17">
    <source>
        <dbReference type="ARBA" id="ARBA00032324"/>
    </source>
</evidence>
<dbReference type="UniPathway" id="UPA00219"/>
<sequence length="429" mass="47767">MKETIRNLVNNKKVLILGFGREGQSSFRMISSVGGYECLDIADANAVSSDLTAMHNVITGASYLDVLDDYDVVFKSPGIVLPKDINEYKCHITCQADLFLQVYGAQTIGITGTKGKSTTSSLLYHILKTCGKDVLFGGNIGLPIFDITDQIHPRTIIVFELSCHQLEYAHYSPSKAILLNLYEDHLDHYGSVEKYWHAKQNIYRNQGYCDFLFCNPDFLPKQGECKAAIIKVKSGDLPFANFEEIPGVTLRGTHNLFNTAFVYDVCRRYDISDKDFMEALASFKTLAHRLEFIGTKGGVDYYDDSISTTVESAISAIKAIPNAGTILLGGMDRGIDYDPLVEFLQTRTLEHIILMYDSGKVLLEKLQAVATPEFMEHVHYIEELADACEYVKANASKGTAVILSPAAASYGVFKNFEQRGDFFKEHIGL</sequence>
<keyword evidence="12 19" id="KW-0133">Cell shape</keyword>
<comment type="similarity">
    <text evidence="4 19">Belongs to the MurCDEF family.</text>
</comment>
<accession>A0A1G5RQS6</accession>
<dbReference type="NCBIfam" id="TIGR01087">
    <property type="entry name" value="murD"/>
    <property type="match status" value="1"/>
</dbReference>
<feature type="domain" description="Mur ligase central" evidence="22">
    <location>
        <begin position="110"/>
        <end position="217"/>
    </location>
</feature>
<evidence type="ECO:0000313" key="23">
    <source>
        <dbReference type="EMBL" id="SCZ76442.1"/>
    </source>
</evidence>
<dbReference type="InterPro" id="IPR005762">
    <property type="entry name" value="MurD"/>
</dbReference>
<evidence type="ECO:0000256" key="3">
    <source>
        <dbReference type="ARBA" id="ARBA00004752"/>
    </source>
</evidence>
<dbReference type="Gene3D" id="3.40.1190.10">
    <property type="entry name" value="Mur-like, catalytic domain"/>
    <property type="match status" value="1"/>
</dbReference>
<feature type="domain" description="Mur ligase C-terminal" evidence="21">
    <location>
        <begin position="288"/>
        <end position="406"/>
    </location>
</feature>
<dbReference type="PROSITE" id="PS01011">
    <property type="entry name" value="FOLYLPOLYGLU_SYNT_1"/>
    <property type="match status" value="1"/>
</dbReference>
<evidence type="ECO:0000256" key="20">
    <source>
        <dbReference type="RuleBase" id="RU003664"/>
    </source>
</evidence>
<feature type="binding site" evidence="19">
    <location>
        <begin position="112"/>
        <end position="118"/>
    </location>
    <ligand>
        <name>ATP</name>
        <dbReference type="ChEBI" id="CHEBI:30616"/>
    </ligand>
</feature>
<evidence type="ECO:0000256" key="6">
    <source>
        <dbReference type="ARBA" id="ARBA00015655"/>
    </source>
</evidence>
<dbReference type="GO" id="GO:0008360">
    <property type="term" value="P:regulation of cell shape"/>
    <property type="evidence" value="ECO:0007669"/>
    <property type="project" value="UniProtKB-KW"/>
</dbReference>
<keyword evidence="15 19" id="KW-0961">Cell wall biogenesis/degradation</keyword>
<evidence type="ECO:0000256" key="9">
    <source>
        <dbReference type="ARBA" id="ARBA00022618"/>
    </source>
</evidence>
<dbReference type="EMBL" id="FMWK01000001">
    <property type="protein sequence ID" value="SCZ76442.1"/>
    <property type="molecule type" value="Genomic_DNA"/>
</dbReference>
<dbReference type="AlphaFoldDB" id="A0A1G5RQS6"/>
<dbReference type="GO" id="GO:0009252">
    <property type="term" value="P:peptidoglycan biosynthetic process"/>
    <property type="evidence" value="ECO:0007669"/>
    <property type="project" value="UniProtKB-UniRule"/>
</dbReference>
<evidence type="ECO:0000256" key="18">
    <source>
        <dbReference type="ARBA" id="ARBA00047632"/>
    </source>
</evidence>
<evidence type="ECO:0000256" key="7">
    <source>
        <dbReference type="ARBA" id="ARBA00022490"/>
    </source>
</evidence>